<comment type="caution">
    <text evidence="2">The sequence shown here is derived from an EMBL/GenBank/DDBJ whole genome shotgun (WGS) entry which is preliminary data.</text>
</comment>
<keyword evidence="1" id="KW-0812">Transmembrane</keyword>
<gene>
    <name evidence="2" type="ORF">MFLO_14307</name>
</gene>
<keyword evidence="1" id="KW-1133">Transmembrane helix</keyword>
<name>A0ABP3AUE8_9LIST</name>
<keyword evidence="1" id="KW-0472">Membrane</keyword>
<keyword evidence="3" id="KW-1185">Reference proteome</keyword>
<accession>A0ABP3AUE8</accession>
<feature type="transmembrane region" description="Helical" evidence="1">
    <location>
        <begin position="26"/>
        <end position="44"/>
    </location>
</feature>
<proteinExistence type="predicted"/>
<dbReference type="EMBL" id="AODF01000039">
    <property type="protein sequence ID" value="EUJ26134.1"/>
    <property type="molecule type" value="Genomic_DNA"/>
</dbReference>
<evidence type="ECO:0000256" key="1">
    <source>
        <dbReference type="SAM" id="Phobius"/>
    </source>
</evidence>
<evidence type="ECO:0000313" key="3">
    <source>
        <dbReference type="Proteomes" id="UP000019249"/>
    </source>
</evidence>
<sequence length="76" mass="8472">MAAWLLTCAGLLNLFCLLGGKTRFRRWVLIATAFIWALFFAAFFSQELGGYPNIGWIFILGLNAAILHEAATEDFS</sequence>
<evidence type="ECO:0000313" key="2">
    <source>
        <dbReference type="EMBL" id="EUJ26134.1"/>
    </source>
</evidence>
<organism evidence="2 3">
    <name type="scientific">Listeria floridensis FSL S10-1187</name>
    <dbReference type="NCBI Taxonomy" id="1265817"/>
    <lineage>
        <taxon>Bacteria</taxon>
        <taxon>Bacillati</taxon>
        <taxon>Bacillota</taxon>
        <taxon>Bacilli</taxon>
        <taxon>Bacillales</taxon>
        <taxon>Listeriaceae</taxon>
        <taxon>Listeria</taxon>
    </lineage>
</organism>
<dbReference type="Proteomes" id="UP000019249">
    <property type="component" value="Unassembled WGS sequence"/>
</dbReference>
<dbReference type="RefSeq" id="WP_036098359.1">
    <property type="nucleotide sequence ID" value="NZ_AODF01000039.1"/>
</dbReference>
<reference evidence="2 3" key="1">
    <citation type="journal article" date="2014" name="Int. J. Syst. Evol. Microbiol.">
        <title>Listeria floridensis sp. nov., Listeria aquatica sp. nov., Listeria cornellensis sp. nov., Listeria riparia sp. nov. and Listeria grandensis sp. nov., from agricultural and natural environments.</title>
        <authorList>
            <person name="den Bakker H.C."/>
            <person name="Warchocki S."/>
            <person name="Wright E.M."/>
            <person name="Allred A.F."/>
            <person name="Ahlstrom C."/>
            <person name="Manuel C.S."/>
            <person name="Stasiewicz M.J."/>
            <person name="Burrell A."/>
            <person name="Roof S."/>
            <person name="Strawn L."/>
            <person name="Fortes E.D."/>
            <person name="Nightingale K.K."/>
            <person name="Kephart D."/>
            <person name="Wiedmann M."/>
        </authorList>
    </citation>
    <scope>NUCLEOTIDE SEQUENCE [LARGE SCALE GENOMIC DNA]</scope>
    <source>
        <strain evidence="2 3">FSL S10-1187</strain>
    </source>
</reference>
<protein>
    <submittedName>
        <fullName evidence="2">Uncharacterized protein</fullName>
    </submittedName>
</protein>
<feature type="transmembrane region" description="Helical" evidence="1">
    <location>
        <begin position="51"/>
        <end position="71"/>
    </location>
</feature>